<feature type="region of interest" description="Disordered" evidence="1">
    <location>
        <begin position="1"/>
        <end position="63"/>
    </location>
</feature>
<protein>
    <submittedName>
        <fullName evidence="2">Siderophore iron transporter mirb</fullName>
    </submittedName>
</protein>
<dbReference type="GeneID" id="31010755"/>
<dbReference type="RefSeq" id="XP_020125032.1">
    <property type="nucleotide sequence ID" value="XM_020270496.1"/>
</dbReference>
<dbReference type="AlphaFoldDB" id="A0A1J9RLH3"/>
<reference evidence="2 3" key="1">
    <citation type="submission" date="2016-10" db="EMBL/GenBank/DDBJ databases">
        <title>Proteomics and genomics reveal pathogen-plant mechanisms compatible with a hemibiotrophic lifestyle of Diplodia corticola.</title>
        <authorList>
            <person name="Fernandes I."/>
            <person name="De Jonge R."/>
            <person name="Van De Peer Y."/>
            <person name="Devreese B."/>
            <person name="Alves A."/>
            <person name="Esteves A.C."/>
        </authorList>
    </citation>
    <scope>NUCLEOTIDE SEQUENCE [LARGE SCALE GENOMIC DNA]</scope>
    <source>
        <strain evidence="2 3">CBS 112549</strain>
    </source>
</reference>
<name>A0A1J9RLH3_9PEZI</name>
<evidence type="ECO:0000313" key="3">
    <source>
        <dbReference type="Proteomes" id="UP000183809"/>
    </source>
</evidence>
<evidence type="ECO:0000256" key="1">
    <source>
        <dbReference type="SAM" id="MobiDB-lite"/>
    </source>
</evidence>
<comment type="caution">
    <text evidence="2">The sequence shown here is derived from an EMBL/GenBank/DDBJ whole genome shotgun (WGS) entry which is preliminary data.</text>
</comment>
<keyword evidence="3" id="KW-1185">Reference proteome</keyword>
<evidence type="ECO:0000313" key="2">
    <source>
        <dbReference type="EMBL" id="OJD28772.1"/>
    </source>
</evidence>
<accession>A0A1J9RLH3</accession>
<dbReference type="Proteomes" id="UP000183809">
    <property type="component" value="Unassembled WGS sequence"/>
</dbReference>
<dbReference type="EMBL" id="MNUE01000113">
    <property type="protein sequence ID" value="OJD28772.1"/>
    <property type="molecule type" value="Genomic_DNA"/>
</dbReference>
<organism evidence="2 3">
    <name type="scientific">Diplodia corticola</name>
    <dbReference type="NCBI Taxonomy" id="236234"/>
    <lineage>
        <taxon>Eukaryota</taxon>
        <taxon>Fungi</taxon>
        <taxon>Dikarya</taxon>
        <taxon>Ascomycota</taxon>
        <taxon>Pezizomycotina</taxon>
        <taxon>Dothideomycetes</taxon>
        <taxon>Dothideomycetes incertae sedis</taxon>
        <taxon>Botryosphaeriales</taxon>
        <taxon>Botryosphaeriaceae</taxon>
        <taxon>Diplodia</taxon>
    </lineage>
</organism>
<gene>
    <name evidence="2" type="ORF">BKCO1_1130006</name>
</gene>
<proteinExistence type="predicted"/>
<sequence>MASALRKLFLPKPEPTSPEGSSHDASTIAEGSAEPDSKAPAEAAITPSPVEEQQPNEHAQDGVTQAEAITLVWTKTSLGAAYILQVPHPA</sequence>
<dbReference type="OrthoDB" id="5428687at2759"/>